<organism evidence="1 2">
    <name type="scientific">Phytophthora megakarya</name>
    <dbReference type="NCBI Taxonomy" id="4795"/>
    <lineage>
        <taxon>Eukaryota</taxon>
        <taxon>Sar</taxon>
        <taxon>Stramenopiles</taxon>
        <taxon>Oomycota</taxon>
        <taxon>Peronosporomycetes</taxon>
        <taxon>Peronosporales</taxon>
        <taxon>Peronosporaceae</taxon>
        <taxon>Phytophthora</taxon>
    </lineage>
</organism>
<comment type="caution">
    <text evidence="1">The sequence shown here is derived from an EMBL/GenBank/DDBJ whole genome shotgun (WGS) entry which is preliminary data.</text>
</comment>
<name>A0A225VTR7_9STRA</name>
<dbReference type="OrthoDB" id="128527at2759"/>
<proteinExistence type="predicted"/>
<protein>
    <submittedName>
        <fullName evidence="1">Uncharacterized protein</fullName>
    </submittedName>
</protein>
<accession>A0A225VTR7</accession>
<keyword evidence="2" id="KW-1185">Reference proteome</keyword>
<evidence type="ECO:0000313" key="1">
    <source>
        <dbReference type="EMBL" id="OWZ08836.1"/>
    </source>
</evidence>
<dbReference type="EMBL" id="NBNE01003004">
    <property type="protein sequence ID" value="OWZ08836.1"/>
    <property type="molecule type" value="Genomic_DNA"/>
</dbReference>
<dbReference type="AlphaFoldDB" id="A0A225VTR7"/>
<sequence length="133" mass="14684">MDIPDTDKLTSAPTIEYQYVSYAVKTPVSTQANFNPGPVPQPRDAAAVNKFEQEREFVVQYVRNAITAAVDRQKEYAQRRGRTNLEKFAVGDRVLLSTAAIQPAAVTNLGANKLAPRFIGHTMSVKTFRVGDV</sequence>
<evidence type="ECO:0000313" key="2">
    <source>
        <dbReference type="Proteomes" id="UP000198211"/>
    </source>
</evidence>
<reference evidence="2" key="1">
    <citation type="submission" date="2017-03" db="EMBL/GenBank/DDBJ databases">
        <title>Phytopthora megakarya and P. palmivora, two closely related causual agents of cacao black pod achieved similar genome size and gene model numbers by different mechanisms.</title>
        <authorList>
            <person name="Ali S."/>
            <person name="Shao J."/>
            <person name="Larry D.J."/>
            <person name="Kronmiller B."/>
            <person name="Shen D."/>
            <person name="Strem M.D."/>
            <person name="Melnick R.L."/>
            <person name="Guiltinan M.J."/>
            <person name="Tyler B.M."/>
            <person name="Meinhardt L.W."/>
            <person name="Bailey B.A."/>
        </authorList>
    </citation>
    <scope>NUCLEOTIDE SEQUENCE [LARGE SCALE GENOMIC DNA]</scope>
    <source>
        <strain evidence="2">zdho120</strain>
    </source>
</reference>
<gene>
    <name evidence="1" type="ORF">PHMEG_00018555</name>
</gene>
<dbReference type="Proteomes" id="UP000198211">
    <property type="component" value="Unassembled WGS sequence"/>
</dbReference>